<dbReference type="PROSITE" id="PS50112">
    <property type="entry name" value="PAS"/>
    <property type="match status" value="1"/>
</dbReference>
<dbReference type="PROSITE" id="PS51832">
    <property type="entry name" value="HD_GYP"/>
    <property type="match status" value="1"/>
</dbReference>
<dbReference type="Pfam" id="PF08448">
    <property type="entry name" value="PAS_4"/>
    <property type="match status" value="1"/>
</dbReference>
<dbReference type="InterPro" id="IPR035965">
    <property type="entry name" value="PAS-like_dom_sf"/>
</dbReference>
<dbReference type="SMART" id="SM00471">
    <property type="entry name" value="HDc"/>
    <property type="match status" value="1"/>
</dbReference>
<keyword evidence="1" id="KW-0175">Coiled coil</keyword>
<sequence length="592" mass="68406">MLRSIKEKYQSLLENSNNKFKYESIKICLVYLICGFSWVYFSDRIANLLFDKKNILLIVNTYKGLIYIIVTSSILYLLINNFLKKISHTEKQLKDSYKELEAYAQQLAAHEEELRAQYKQIYEDEKQLSKSEEKSRAIIQAIPDALFIINSEGVFIDCEDNDKSILIMPKECFIGKTIAEVMPKEVEELAYENLKLVFESGNLHSFEYELINKGILGYYEIRMVKNGINQILAILRDITMQKELENSLEYLSYNDELTGLKNRRFYEEELKRIAVKENLPLTVVLGDVNGLKLINDSFGHAVGDELIRKVAQIIKKGCRAEDIVARLSGDEFIILLPNTDADKTEKIIKNINKLAQKEKIQNIDISISFGYETKKLEEEDNQEVFRKAEDYMYKRKLFESSCMRGKTVNTIINTLNEKNKREEQHSVRVSELCKSMGESLELTERKIYELKTAGLLHDIGKIAIEENILNKPGKLTDDEFKEIKRHPEIGYRILSTVNELSEIAEYILLHHEMWNGNGYPKGLKGTDIPIESRIIAIADAYDAMTSERSYRKPLSEAFAIEELQRNAGIQFDLELVKVFVEKVLNSKNKQIG</sequence>
<name>A0ABM7TDF5_9CLOT</name>
<dbReference type="PANTHER" id="PTHR43155:SF2">
    <property type="entry name" value="CYCLIC DI-GMP PHOSPHODIESTERASE PA4108"/>
    <property type="match status" value="1"/>
</dbReference>
<dbReference type="NCBIfam" id="TIGR00229">
    <property type="entry name" value="sensory_box"/>
    <property type="match status" value="1"/>
</dbReference>
<dbReference type="InterPro" id="IPR029787">
    <property type="entry name" value="Nucleotide_cyclase"/>
</dbReference>
<evidence type="ECO:0000259" key="4">
    <source>
        <dbReference type="PROSITE" id="PS50887"/>
    </source>
</evidence>
<dbReference type="RefSeq" id="WP_224033389.1">
    <property type="nucleotide sequence ID" value="NZ_AP024849.1"/>
</dbReference>
<keyword evidence="2" id="KW-1133">Transmembrane helix</keyword>
<dbReference type="InterPro" id="IPR003607">
    <property type="entry name" value="HD/PDEase_dom"/>
</dbReference>
<keyword evidence="2" id="KW-0812">Transmembrane</keyword>
<dbReference type="Gene3D" id="3.30.450.20">
    <property type="entry name" value="PAS domain"/>
    <property type="match status" value="1"/>
</dbReference>
<feature type="coiled-coil region" evidence="1">
    <location>
        <begin position="86"/>
        <end position="120"/>
    </location>
</feature>
<dbReference type="Gene3D" id="1.10.3210.10">
    <property type="entry name" value="Hypothetical protein af1432"/>
    <property type="match status" value="1"/>
</dbReference>
<dbReference type="InterPro" id="IPR013656">
    <property type="entry name" value="PAS_4"/>
</dbReference>
<gene>
    <name evidence="6" type="ORF">psyc5s11_30660</name>
</gene>
<dbReference type="CDD" id="cd00077">
    <property type="entry name" value="HDc"/>
    <property type="match status" value="1"/>
</dbReference>
<keyword evidence="7" id="KW-1185">Reference proteome</keyword>
<feature type="transmembrane region" description="Helical" evidence="2">
    <location>
        <begin position="20"/>
        <end position="41"/>
    </location>
</feature>
<dbReference type="SUPFAM" id="SSF55785">
    <property type="entry name" value="PYP-like sensor domain (PAS domain)"/>
    <property type="match status" value="1"/>
</dbReference>
<dbReference type="Pfam" id="PF00990">
    <property type="entry name" value="GGDEF"/>
    <property type="match status" value="1"/>
</dbReference>
<dbReference type="Pfam" id="PF13487">
    <property type="entry name" value="HD_5"/>
    <property type="match status" value="1"/>
</dbReference>
<organism evidence="6 7">
    <name type="scientific">Clostridium gelidum</name>
    <dbReference type="NCBI Taxonomy" id="704125"/>
    <lineage>
        <taxon>Bacteria</taxon>
        <taxon>Bacillati</taxon>
        <taxon>Bacillota</taxon>
        <taxon>Clostridia</taxon>
        <taxon>Eubacteriales</taxon>
        <taxon>Clostridiaceae</taxon>
        <taxon>Clostridium</taxon>
    </lineage>
</organism>
<dbReference type="PROSITE" id="PS50887">
    <property type="entry name" value="GGDEF"/>
    <property type="match status" value="1"/>
</dbReference>
<dbReference type="InterPro" id="IPR000014">
    <property type="entry name" value="PAS"/>
</dbReference>
<evidence type="ECO:0000256" key="2">
    <source>
        <dbReference type="SAM" id="Phobius"/>
    </source>
</evidence>
<feature type="domain" description="PAS" evidence="3">
    <location>
        <begin position="131"/>
        <end position="201"/>
    </location>
</feature>
<dbReference type="SUPFAM" id="SSF55073">
    <property type="entry name" value="Nucleotide cyclase"/>
    <property type="match status" value="1"/>
</dbReference>
<keyword evidence="2" id="KW-0472">Membrane</keyword>
<dbReference type="NCBIfam" id="TIGR00277">
    <property type="entry name" value="HDIG"/>
    <property type="match status" value="1"/>
</dbReference>
<dbReference type="InterPro" id="IPR043128">
    <property type="entry name" value="Rev_trsase/Diguanyl_cyclase"/>
</dbReference>
<dbReference type="PANTHER" id="PTHR43155">
    <property type="entry name" value="CYCLIC DI-GMP PHOSPHODIESTERASE PA4108-RELATED"/>
    <property type="match status" value="1"/>
</dbReference>
<dbReference type="Proteomes" id="UP000824633">
    <property type="component" value="Chromosome"/>
</dbReference>
<dbReference type="InterPro" id="IPR037522">
    <property type="entry name" value="HD_GYP_dom"/>
</dbReference>
<evidence type="ECO:0000256" key="1">
    <source>
        <dbReference type="SAM" id="Coils"/>
    </source>
</evidence>
<evidence type="ECO:0000259" key="5">
    <source>
        <dbReference type="PROSITE" id="PS51832"/>
    </source>
</evidence>
<dbReference type="InterPro" id="IPR000160">
    <property type="entry name" value="GGDEF_dom"/>
</dbReference>
<protein>
    <recommendedName>
        <fullName evidence="8">Cyclic di-GMP phosphodiesterase response regulator RpfG</fullName>
    </recommendedName>
</protein>
<feature type="domain" description="GGDEF" evidence="4">
    <location>
        <begin position="279"/>
        <end position="414"/>
    </location>
</feature>
<feature type="transmembrane region" description="Helical" evidence="2">
    <location>
        <begin position="61"/>
        <end position="83"/>
    </location>
</feature>
<evidence type="ECO:0000313" key="7">
    <source>
        <dbReference type="Proteomes" id="UP000824633"/>
    </source>
</evidence>
<dbReference type="NCBIfam" id="TIGR00254">
    <property type="entry name" value="GGDEF"/>
    <property type="match status" value="1"/>
</dbReference>
<dbReference type="CDD" id="cd01949">
    <property type="entry name" value="GGDEF"/>
    <property type="match status" value="1"/>
</dbReference>
<dbReference type="Gene3D" id="3.30.70.270">
    <property type="match status" value="1"/>
</dbReference>
<dbReference type="InterPro" id="IPR006675">
    <property type="entry name" value="HDIG_dom"/>
</dbReference>
<dbReference type="SMART" id="SM00267">
    <property type="entry name" value="GGDEF"/>
    <property type="match status" value="1"/>
</dbReference>
<evidence type="ECO:0008006" key="8">
    <source>
        <dbReference type="Google" id="ProtNLM"/>
    </source>
</evidence>
<dbReference type="EMBL" id="AP024849">
    <property type="protein sequence ID" value="BCZ46999.1"/>
    <property type="molecule type" value="Genomic_DNA"/>
</dbReference>
<dbReference type="CDD" id="cd00130">
    <property type="entry name" value="PAS"/>
    <property type="match status" value="1"/>
</dbReference>
<proteinExistence type="predicted"/>
<reference evidence="7" key="1">
    <citation type="submission" date="2021-07" db="EMBL/GenBank/DDBJ databases">
        <title>Complete genome sequencing of a Clostridium isolate.</title>
        <authorList>
            <person name="Ueki A."/>
            <person name="Tonouchi A."/>
        </authorList>
    </citation>
    <scope>NUCLEOTIDE SEQUENCE [LARGE SCALE GENOMIC DNA]</scope>
    <source>
        <strain evidence="7">C5S11</strain>
    </source>
</reference>
<evidence type="ECO:0000313" key="6">
    <source>
        <dbReference type="EMBL" id="BCZ46999.1"/>
    </source>
</evidence>
<feature type="domain" description="HD-GYP" evidence="5">
    <location>
        <begin position="400"/>
        <end position="592"/>
    </location>
</feature>
<accession>A0ABM7TDF5</accession>
<evidence type="ECO:0000259" key="3">
    <source>
        <dbReference type="PROSITE" id="PS50112"/>
    </source>
</evidence>
<dbReference type="SUPFAM" id="SSF109604">
    <property type="entry name" value="HD-domain/PDEase-like"/>
    <property type="match status" value="1"/>
</dbReference>